<evidence type="ECO:0000259" key="1">
    <source>
        <dbReference type="PROSITE" id="PS51819"/>
    </source>
</evidence>
<evidence type="ECO:0000313" key="2">
    <source>
        <dbReference type="EMBL" id="CAA9291216.1"/>
    </source>
</evidence>
<sequence>MTSRISHTSIDARDACAQSRWWSAVLGMHEDPRDPNLPGHQECMIFSADGRTRLLFIEVPEAKTGKNRLHLDLRPVHGSREQEVDRLVGLGARMVADHRRPDGSGWITLTDPEGNEFCVLPGDEEDVDPHAHLVTGAGAAEV</sequence>
<dbReference type="SUPFAM" id="SSF54593">
    <property type="entry name" value="Glyoxalase/Bleomycin resistance protein/Dihydroxybiphenyl dioxygenase"/>
    <property type="match status" value="1"/>
</dbReference>
<dbReference type="InterPro" id="IPR029068">
    <property type="entry name" value="Glyas_Bleomycin-R_OHBP_Dase"/>
</dbReference>
<reference evidence="2" key="1">
    <citation type="submission" date="2020-02" db="EMBL/GenBank/DDBJ databases">
        <authorList>
            <person name="Meier V. D."/>
        </authorList>
    </citation>
    <scope>NUCLEOTIDE SEQUENCE</scope>
    <source>
        <strain evidence="2">AVDCRST_MAG61</strain>
    </source>
</reference>
<dbReference type="PANTHER" id="PTHR35908">
    <property type="entry name" value="HYPOTHETICAL FUSION PROTEIN"/>
    <property type="match status" value="1"/>
</dbReference>
<dbReference type="Pfam" id="PF18029">
    <property type="entry name" value="Glyoxalase_6"/>
    <property type="match status" value="1"/>
</dbReference>
<accession>A0A6J4JYR8</accession>
<dbReference type="EMBL" id="CADCTT010000025">
    <property type="protein sequence ID" value="CAA9291216.1"/>
    <property type="molecule type" value="Genomic_DNA"/>
</dbReference>
<gene>
    <name evidence="2" type="ORF">AVDCRST_MAG61-183</name>
</gene>
<dbReference type="PANTHER" id="PTHR35908:SF1">
    <property type="entry name" value="CONSERVED PROTEIN"/>
    <property type="match status" value="1"/>
</dbReference>
<dbReference type="CDD" id="cd06587">
    <property type="entry name" value="VOC"/>
    <property type="match status" value="1"/>
</dbReference>
<proteinExistence type="predicted"/>
<dbReference type="Gene3D" id="3.10.180.10">
    <property type="entry name" value="2,3-Dihydroxybiphenyl 1,2-Dioxygenase, domain 1"/>
    <property type="match status" value="1"/>
</dbReference>
<dbReference type="InterPro" id="IPR041581">
    <property type="entry name" value="Glyoxalase_6"/>
</dbReference>
<organism evidence="2">
    <name type="scientific">uncultured Friedmanniella sp</name>
    <dbReference type="NCBI Taxonomy" id="335381"/>
    <lineage>
        <taxon>Bacteria</taxon>
        <taxon>Bacillati</taxon>
        <taxon>Actinomycetota</taxon>
        <taxon>Actinomycetes</taxon>
        <taxon>Propionibacteriales</taxon>
        <taxon>Nocardioidaceae</taxon>
        <taxon>Friedmanniella</taxon>
        <taxon>environmental samples</taxon>
    </lineage>
</organism>
<name>A0A6J4JYR8_9ACTN</name>
<protein>
    <recommendedName>
        <fullName evidence="1">VOC domain-containing protein</fullName>
    </recommendedName>
</protein>
<dbReference type="AlphaFoldDB" id="A0A6J4JYR8"/>
<dbReference type="PROSITE" id="PS51819">
    <property type="entry name" value="VOC"/>
    <property type="match status" value="1"/>
</dbReference>
<feature type="domain" description="VOC" evidence="1">
    <location>
        <begin position="4"/>
        <end position="122"/>
    </location>
</feature>
<dbReference type="InterPro" id="IPR037523">
    <property type="entry name" value="VOC_core"/>
</dbReference>